<reference evidence="3" key="1">
    <citation type="journal article" date="2019" name="Int. J. Syst. Evol. Microbiol.">
        <title>The Global Catalogue of Microorganisms (GCM) 10K type strain sequencing project: providing services to taxonomists for standard genome sequencing and annotation.</title>
        <authorList>
            <consortium name="The Broad Institute Genomics Platform"/>
            <consortium name="The Broad Institute Genome Sequencing Center for Infectious Disease"/>
            <person name="Wu L."/>
            <person name="Ma J."/>
        </authorList>
    </citation>
    <scope>NUCLEOTIDE SEQUENCE [LARGE SCALE GENOMIC DNA]</scope>
    <source>
        <strain evidence="3">CGMCC 4.7246</strain>
    </source>
</reference>
<feature type="domain" description="DUF6292" evidence="1">
    <location>
        <begin position="21"/>
        <end position="109"/>
    </location>
</feature>
<gene>
    <name evidence="2" type="ORF">ACFP3R_09190</name>
</gene>
<accession>A0ABW1P2H6</accession>
<evidence type="ECO:0000259" key="1">
    <source>
        <dbReference type="Pfam" id="PF19809"/>
    </source>
</evidence>
<evidence type="ECO:0000313" key="3">
    <source>
        <dbReference type="Proteomes" id="UP001596220"/>
    </source>
</evidence>
<protein>
    <submittedName>
        <fullName evidence="2">DUF6292 family protein</fullName>
    </submittedName>
</protein>
<comment type="caution">
    <text evidence="2">The sequence shown here is derived from an EMBL/GenBank/DDBJ whole genome shotgun (WGS) entry which is preliminary data.</text>
</comment>
<dbReference type="InterPro" id="IPR046259">
    <property type="entry name" value="DUF6292"/>
</dbReference>
<dbReference type="Proteomes" id="UP001596220">
    <property type="component" value="Unassembled WGS sequence"/>
</dbReference>
<evidence type="ECO:0000313" key="2">
    <source>
        <dbReference type="EMBL" id="MFC6089441.1"/>
    </source>
</evidence>
<name>A0ABW1P2H6_9PSEU</name>
<dbReference type="EMBL" id="JBHSQO010000006">
    <property type="protein sequence ID" value="MFC6089441.1"/>
    <property type="molecule type" value="Genomic_DNA"/>
</dbReference>
<keyword evidence="3" id="KW-1185">Reference proteome</keyword>
<proteinExistence type="predicted"/>
<organism evidence="2 3">
    <name type="scientific">Saccharothrix lopnurensis</name>
    <dbReference type="NCBI Taxonomy" id="1670621"/>
    <lineage>
        <taxon>Bacteria</taxon>
        <taxon>Bacillati</taxon>
        <taxon>Actinomycetota</taxon>
        <taxon>Actinomycetes</taxon>
        <taxon>Pseudonocardiales</taxon>
        <taxon>Pseudonocardiaceae</taxon>
        <taxon>Saccharothrix</taxon>
    </lineage>
</organism>
<dbReference type="RefSeq" id="WP_380634616.1">
    <property type="nucleotide sequence ID" value="NZ_JBHSQO010000006.1"/>
</dbReference>
<dbReference type="Pfam" id="PF19809">
    <property type="entry name" value="DUF6292"/>
    <property type="match status" value="1"/>
</dbReference>
<sequence>MSDDDFDEPTAPDTSRLHLPYVRAVADAVDDTTDPWTWVTTRLIQPTEPRSAALQVGTAQDGAPRDWLCWSERFGWWLGTDPDGQSPLTLIRWACMGPVPAPARVAAWLVDVMATPREAGTVHGPDYRLWRDHDETNALLVDPAGWD</sequence>